<keyword evidence="1" id="KW-0472">Membrane</keyword>
<dbReference type="RefSeq" id="WP_002010846.1">
    <property type="nucleotide sequence ID" value="NZ_CP021342.1"/>
</dbReference>
<accession>A0AAJ0VNT1</accession>
<comment type="caution">
    <text evidence="2">The sequence shown here is derived from an EMBL/GenBank/DDBJ whole genome shotgun (WGS) entry which is preliminary data.</text>
</comment>
<sequence>MKGIVLDFSVQTNTGIISGEDTKRYHFIGSEWKETTSPQRGQIVDYDINEQGQAVAIYFEIKATSTFSTQTTEQSSKNEDEYNPFDWFAKGLKNYANFNGRARRKEFWFFNLGVVLCNMFAMILDAIFGTEFLFYALVYLATVIPTLAVSSRRLHDIGKSGWWYLISLTIIGIFLLIYWWASEGSSNRNQYGEPAK</sequence>
<protein>
    <submittedName>
        <fullName evidence="2">Inner membrane protein YhaI</fullName>
    </submittedName>
</protein>
<evidence type="ECO:0000313" key="2">
    <source>
        <dbReference type="EMBL" id="KZA14404.1"/>
    </source>
</evidence>
<feature type="transmembrane region" description="Helical" evidence="1">
    <location>
        <begin position="132"/>
        <end position="150"/>
    </location>
</feature>
<name>A0AAJ0VNT1_ACIBA</name>
<dbReference type="GO" id="GO:0005886">
    <property type="term" value="C:plasma membrane"/>
    <property type="evidence" value="ECO:0007669"/>
    <property type="project" value="TreeGrafter"/>
</dbReference>
<dbReference type="InterPro" id="IPR008523">
    <property type="entry name" value="DUF805"/>
</dbReference>
<evidence type="ECO:0000313" key="3">
    <source>
        <dbReference type="Proteomes" id="UP000076296"/>
    </source>
</evidence>
<dbReference type="EMBL" id="LRDT01000036">
    <property type="protein sequence ID" value="KZA14404.1"/>
    <property type="molecule type" value="Genomic_DNA"/>
</dbReference>
<keyword evidence="1" id="KW-1133">Transmembrane helix</keyword>
<dbReference type="PANTHER" id="PTHR34980">
    <property type="entry name" value="INNER MEMBRANE PROTEIN-RELATED-RELATED"/>
    <property type="match status" value="1"/>
</dbReference>
<feature type="transmembrane region" description="Helical" evidence="1">
    <location>
        <begin position="162"/>
        <end position="181"/>
    </location>
</feature>
<organism evidence="2 3">
    <name type="scientific">Acinetobacter baumannii</name>
    <dbReference type="NCBI Taxonomy" id="470"/>
    <lineage>
        <taxon>Bacteria</taxon>
        <taxon>Pseudomonadati</taxon>
        <taxon>Pseudomonadota</taxon>
        <taxon>Gammaproteobacteria</taxon>
        <taxon>Moraxellales</taxon>
        <taxon>Moraxellaceae</taxon>
        <taxon>Acinetobacter</taxon>
        <taxon>Acinetobacter calcoaceticus/baumannii complex</taxon>
    </lineage>
</organism>
<dbReference type="Proteomes" id="UP000076296">
    <property type="component" value="Unassembled WGS sequence"/>
</dbReference>
<reference evidence="2 3" key="1">
    <citation type="submission" date="2016-01" db="EMBL/GenBank/DDBJ databases">
        <title>Draft sequences of Acinetobacter baumannii isolates from wounded military personnel.</title>
        <authorList>
            <person name="Arivett B.A."/>
            <person name="Fiester S.E."/>
            <person name="Ream D.C."/>
            <person name="Actis L.A."/>
        </authorList>
    </citation>
    <scope>NUCLEOTIDE SEQUENCE [LARGE SCALE GENOMIC DNA]</scope>
    <source>
        <strain evidence="2 3">AB2828</strain>
    </source>
</reference>
<dbReference type="PANTHER" id="PTHR34980:SF2">
    <property type="entry name" value="INNER MEMBRANE PROTEIN YHAH-RELATED"/>
    <property type="match status" value="1"/>
</dbReference>
<keyword evidence="1" id="KW-0812">Transmembrane</keyword>
<evidence type="ECO:0000256" key="1">
    <source>
        <dbReference type="SAM" id="Phobius"/>
    </source>
</evidence>
<feature type="transmembrane region" description="Helical" evidence="1">
    <location>
        <begin position="107"/>
        <end position="126"/>
    </location>
</feature>
<proteinExistence type="predicted"/>
<gene>
    <name evidence="2" type="primary">yhaI_3</name>
    <name evidence="2" type="ORF">LV35_02863</name>
</gene>
<dbReference type="Pfam" id="PF05656">
    <property type="entry name" value="DUF805"/>
    <property type="match status" value="1"/>
</dbReference>
<dbReference type="AlphaFoldDB" id="A0AAJ0VNT1"/>